<dbReference type="Proteomes" id="UP000054995">
    <property type="component" value="Unassembled WGS sequence"/>
</dbReference>
<organism evidence="2 3">
    <name type="scientific">Trichinella pseudospiralis</name>
    <name type="common">Parasitic roundworm</name>
    <dbReference type="NCBI Taxonomy" id="6337"/>
    <lineage>
        <taxon>Eukaryota</taxon>
        <taxon>Metazoa</taxon>
        <taxon>Ecdysozoa</taxon>
        <taxon>Nematoda</taxon>
        <taxon>Enoplea</taxon>
        <taxon>Dorylaimia</taxon>
        <taxon>Trichinellida</taxon>
        <taxon>Trichinellidae</taxon>
        <taxon>Trichinella</taxon>
    </lineage>
</organism>
<keyword evidence="3" id="KW-1185">Reference proteome</keyword>
<evidence type="ECO:0000313" key="3">
    <source>
        <dbReference type="Proteomes" id="UP000054995"/>
    </source>
</evidence>
<dbReference type="AlphaFoldDB" id="A0A0V1FPE5"/>
<dbReference type="EMBL" id="JYDT01000048">
    <property type="protein sequence ID" value="KRY87894.1"/>
    <property type="molecule type" value="Genomic_DNA"/>
</dbReference>
<evidence type="ECO:0000313" key="2">
    <source>
        <dbReference type="EMBL" id="KRY87894.1"/>
    </source>
</evidence>
<comment type="caution">
    <text evidence="2">The sequence shown here is derived from an EMBL/GenBank/DDBJ whole genome shotgun (WGS) entry which is preliminary data.</text>
</comment>
<sequence length="66" mass="7657">MRLPVELVYGLPKGAPEESVGEYTRRLGENLEQVYEAVRGRAGREQRRQKFWKDRKAHGPVYEPGD</sequence>
<evidence type="ECO:0000256" key="1">
    <source>
        <dbReference type="SAM" id="MobiDB-lite"/>
    </source>
</evidence>
<gene>
    <name evidence="2" type="ORF">T4D_13774</name>
</gene>
<accession>A0A0V1FPE5</accession>
<dbReference type="OrthoDB" id="6627416at2759"/>
<proteinExistence type="predicted"/>
<protein>
    <submittedName>
        <fullName evidence="2">Uncharacterized protein</fullName>
    </submittedName>
</protein>
<reference evidence="2 3" key="1">
    <citation type="submission" date="2015-01" db="EMBL/GenBank/DDBJ databases">
        <title>Evolution of Trichinella species and genotypes.</title>
        <authorList>
            <person name="Korhonen P.K."/>
            <person name="Edoardo P."/>
            <person name="Giuseppe L.R."/>
            <person name="Gasser R.B."/>
        </authorList>
    </citation>
    <scope>NUCLEOTIDE SEQUENCE [LARGE SCALE GENOMIC DNA]</scope>
    <source>
        <strain evidence="2">ISS470</strain>
    </source>
</reference>
<feature type="region of interest" description="Disordered" evidence="1">
    <location>
        <begin position="42"/>
        <end position="66"/>
    </location>
</feature>
<feature type="compositionally biased region" description="Basic and acidic residues" evidence="1">
    <location>
        <begin position="42"/>
        <end position="54"/>
    </location>
</feature>
<name>A0A0V1FPE5_TRIPS</name>